<dbReference type="CDD" id="cd09024">
    <property type="entry name" value="Aldose_epim_lacX"/>
    <property type="match status" value="1"/>
</dbReference>
<dbReference type="GO" id="GO:0016853">
    <property type="term" value="F:isomerase activity"/>
    <property type="evidence" value="ECO:0007669"/>
    <property type="project" value="InterPro"/>
</dbReference>
<dbReference type="GO" id="GO:0030246">
    <property type="term" value="F:carbohydrate binding"/>
    <property type="evidence" value="ECO:0007669"/>
    <property type="project" value="InterPro"/>
</dbReference>
<reference evidence="1 2" key="1">
    <citation type="submission" date="2018-07" db="EMBL/GenBank/DDBJ databases">
        <title>Genome sequences of six Lactobacillus spp. isolated from bumble bee guts.</title>
        <authorList>
            <person name="Motta E.V.S."/>
            <person name="Moran N.A."/>
        </authorList>
    </citation>
    <scope>NUCLEOTIDE SEQUENCE [LARGE SCALE GENOMIC DNA]</scope>
    <source>
        <strain evidence="1 2">LV-8.1</strain>
    </source>
</reference>
<proteinExistence type="predicted"/>
<dbReference type="PANTHER" id="PTHR11122:SF13">
    <property type="entry name" value="GLUCOSE-6-PHOSPHATE 1-EPIMERASE"/>
    <property type="match status" value="1"/>
</dbReference>
<comment type="caution">
    <text evidence="1">The sequence shown here is derived from an EMBL/GenBank/DDBJ whole genome shotgun (WGS) entry which is preliminary data.</text>
</comment>
<sequence length="285" mass="32985">MTLITLKNNQLVVKISTLGAELQSVVDQSNQERIWQAQADVWPRHAPVLFPIVGRLRDNHYRLNKQVYELGQHGFARDCEFEVVNQQDSYVTLKLQADRETQTVYPFLFTLEITFILHDNDLQVNYSIQNHGQELMPFAIGGHPGFVFDYQQPQAQLIIENPQQVQRLQFTDNNLIDQTQLQAVSTREIALNSESFDHDAWVYQSHGMNSYSIGTPDHYQIKMTTNSPYFGVWSAYPQKGNFICLEPWWGLADTEDSDGQIFHKFGINQLQPQQLFNASWQVTFN</sequence>
<evidence type="ECO:0000313" key="1">
    <source>
        <dbReference type="EMBL" id="RHW46967.1"/>
    </source>
</evidence>
<gene>
    <name evidence="1" type="ORF">DS832_05645</name>
</gene>
<evidence type="ECO:0000313" key="2">
    <source>
        <dbReference type="Proteomes" id="UP000284822"/>
    </source>
</evidence>
<accession>A0A417Z8I6</accession>
<dbReference type="InterPro" id="IPR014718">
    <property type="entry name" value="GH-type_carb-bd"/>
</dbReference>
<organism evidence="1 2">
    <name type="scientific">Bombilactobacillus bombi</name>
    <dbReference type="NCBI Taxonomy" id="1303590"/>
    <lineage>
        <taxon>Bacteria</taxon>
        <taxon>Bacillati</taxon>
        <taxon>Bacillota</taxon>
        <taxon>Bacilli</taxon>
        <taxon>Lactobacillales</taxon>
        <taxon>Lactobacillaceae</taxon>
        <taxon>Bombilactobacillus</taxon>
    </lineage>
</organism>
<dbReference type="Gene3D" id="2.70.98.10">
    <property type="match status" value="1"/>
</dbReference>
<dbReference type="GO" id="GO:0005975">
    <property type="term" value="P:carbohydrate metabolic process"/>
    <property type="evidence" value="ECO:0007669"/>
    <property type="project" value="InterPro"/>
</dbReference>
<name>A0A417Z8I6_9LACO</name>
<dbReference type="RefSeq" id="WP_118910742.1">
    <property type="nucleotide sequence ID" value="NZ_QOCS01000009.1"/>
</dbReference>
<dbReference type="InterPro" id="IPR008183">
    <property type="entry name" value="Aldose_1/G6P_1-epimerase"/>
</dbReference>
<dbReference type="SUPFAM" id="SSF74650">
    <property type="entry name" value="Galactose mutarotase-like"/>
    <property type="match status" value="1"/>
</dbReference>
<dbReference type="InterPro" id="IPR037481">
    <property type="entry name" value="LacX"/>
</dbReference>
<dbReference type="AlphaFoldDB" id="A0A417Z8I6"/>
<dbReference type="EMBL" id="QOCS01000009">
    <property type="protein sequence ID" value="RHW46967.1"/>
    <property type="molecule type" value="Genomic_DNA"/>
</dbReference>
<dbReference type="Pfam" id="PF01263">
    <property type="entry name" value="Aldose_epim"/>
    <property type="match status" value="1"/>
</dbReference>
<dbReference type="PANTHER" id="PTHR11122">
    <property type="entry name" value="APOSPORY-ASSOCIATED PROTEIN C-RELATED"/>
    <property type="match status" value="1"/>
</dbReference>
<dbReference type="InterPro" id="IPR011013">
    <property type="entry name" value="Gal_mutarotase_sf_dom"/>
</dbReference>
<protein>
    <submittedName>
        <fullName evidence="1">Aldose 1-epimerase family protein</fullName>
    </submittedName>
</protein>
<dbReference type="Proteomes" id="UP000284822">
    <property type="component" value="Unassembled WGS sequence"/>
</dbReference>